<gene>
    <name evidence="1" type="ORF">CLVI_20500</name>
</gene>
<proteinExistence type="predicted"/>
<dbReference type="OrthoDB" id="1935723at2"/>
<dbReference type="RefSeq" id="WP_106060016.1">
    <property type="nucleotide sequence ID" value="NZ_PVXQ01000021.1"/>
</dbReference>
<name>A0A2T0BDP5_9CLOT</name>
<evidence type="ECO:0000313" key="2">
    <source>
        <dbReference type="Proteomes" id="UP000239471"/>
    </source>
</evidence>
<dbReference type="Proteomes" id="UP000239471">
    <property type="component" value="Unassembled WGS sequence"/>
</dbReference>
<sequence>MGYNVIDLINKAINISIRKKAIYDNIRQQKRDIPYMEIVLTVLIKQIQKTIEYYETLKKELVNENFEEIDFGIYDRISFLINEFNQKLSEPQINNVRNFLEFSLNLEKNTYALLIDIQGRFVKNTSDINTKTYTILSNMISNKAAFISTLEKIMK</sequence>
<evidence type="ECO:0000313" key="1">
    <source>
        <dbReference type="EMBL" id="PRR81985.1"/>
    </source>
</evidence>
<protein>
    <submittedName>
        <fullName evidence="1">Uncharacterized protein</fullName>
    </submittedName>
</protein>
<dbReference type="AlphaFoldDB" id="A0A2T0BDP5"/>
<organism evidence="1 2">
    <name type="scientific">Clostridium vincentii</name>
    <dbReference type="NCBI Taxonomy" id="52704"/>
    <lineage>
        <taxon>Bacteria</taxon>
        <taxon>Bacillati</taxon>
        <taxon>Bacillota</taxon>
        <taxon>Clostridia</taxon>
        <taxon>Eubacteriales</taxon>
        <taxon>Clostridiaceae</taxon>
        <taxon>Clostridium</taxon>
    </lineage>
</organism>
<dbReference type="EMBL" id="PVXQ01000021">
    <property type="protein sequence ID" value="PRR81985.1"/>
    <property type="molecule type" value="Genomic_DNA"/>
</dbReference>
<keyword evidence="2" id="KW-1185">Reference proteome</keyword>
<comment type="caution">
    <text evidence="1">The sequence shown here is derived from an EMBL/GenBank/DDBJ whole genome shotgun (WGS) entry which is preliminary data.</text>
</comment>
<reference evidence="1 2" key="1">
    <citation type="submission" date="2018-03" db="EMBL/GenBank/DDBJ databases">
        <title>Genome sequence of Clostridium vincentii DSM 10228.</title>
        <authorList>
            <person name="Poehlein A."/>
            <person name="Daniel R."/>
        </authorList>
    </citation>
    <scope>NUCLEOTIDE SEQUENCE [LARGE SCALE GENOMIC DNA]</scope>
    <source>
        <strain evidence="1 2">DSM 10228</strain>
    </source>
</reference>
<accession>A0A2T0BDP5</accession>